<dbReference type="EMBL" id="PSZM01000043">
    <property type="protein sequence ID" value="PQL91024.1"/>
    <property type="molecule type" value="Genomic_DNA"/>
</dbReference>
<reference evidence="1 2" key="1">
    <citation type="submission" date="2018-02" db="EMBL/GenBank/DDBJ databases">
        <title>Genome sequences of Apibacter spp., gut symbionts of Asian honey bees.</title>
        <authorList>
            <person name="Kwong W.K."/>
            <person name="Steele M.I."/>
            <person name="Moran N.A."/>
        </authorList>
    </citation>
    <scope>NUCLEOTIDE SEQUENCE [LARGE SCALE GENOMIC DNA]</scope>
    <source>
        <strain evidence="2">wkB301</strain>
    </source>
</reference>
<evidence type="ECO:0000313" key="1">
    <source>
        <dbReference type="EMBL" id="PQL91024.1"/>
    </source>
</evidence>
<dbReference type="RefSeq" id="WP_105247291.1">
    <property type="nucleotide sequence ID" value="NZ_PSZM01000043.1"/>
</dbReference>
<gene>
    <name evidence="1" type="ORF">C4S77_09210</name>
</gene>
<comment type="caution">
    <text evidence="1">The sequence shown here is derived from an EMBL/GenBank/DDBJ whole genome shotgun (WGS) entry which is preliminary data.</text>
</comment>
<dbReference type="AlphaFoldDB" id="A0A2S8A8W9"/>
<protein>
    <recommendedName>
        <fullName evidence="3">Lipoprotein</fullName>
    </recommendedName>
</protein>
<proteinExistence type="predicted"/>
<accession>A0A2S8A8W9</accession>
<dbReference type="Proteomes" id="UP000238042">
    <property type="component" value="Unassembled WGS sequence"/>
</dbReference>
<sequence>MKNIITALFLLFLTSCGIGNYPLTTFYVKNTSDKPINFKASVLKFSQLNGSYVITQSFEVPPNDSLLVRQAHYKKDAENPQNWFTKFDIFPVDGISLNDPNLPVNWRKYFKNRKPIFTFTLNQ</sequence>
<dbReference type="PROSITE" id="PS51257">
    <property type="entry name" value="PROKAR_LIPOPROTEIN"/>
    <property type="match status" value="1"/>
</dbReference>
<keyword evidence="2" id="KW-1185">Reference proteome</keyword>
<dbReference type="OrthoDB" id="1262894at2"/>
<name>A0A2S8A8W9_9FLAO</name>
<organism evidence="1 2">
    <name type="scientific">Apibacter adventoris</name>
    <dbReference type="NCBI Taxonomy" id="1679466"/>
    <lineage>
        <taxon>Bacteria</taxon>
        <taxon>Pseudomonadati</taxon>
        <taxon>Bacteroidota</taxon>
        <taxon>Flavobacteriia</taxon>
        <taxon>Flavobacteriales</taxon>
        <taxon>Weeksellaceae</taxon>
        <taxon>Apibacter</taxon>
    </lineage>
</organism>
<evidence type="ECO:0008006" key="3">
    <source>
        <dbReference type="Google" id="ProtNLM"/>
    </source>
</evidence>
<evidence type="ECO:0000313" key="2">
    <source>
        <dbReference type="Proteomes" id="UP000238042"/>
    </source>
</evidence>